<feature type="domain" description="Glycosyltransferase 2-like" evidence="4">
    <location>
        <begin position="5"/>
        <end position="118"/>
    </location>
</feature>
<keyword evidence="3 5" id="KW-0808">Transferase</keyword>
<evidence type="ECO:0000259" key="4">
    <source>
        <dbReference type="Pfam" id="PF00535"/>
    </source>
</evidence>
<dbReference type="PANTHER" id="PTHR43179">
    <property type="entry name" value="RHAMNOSYLTRANSFERASE WBBL"/>
    <property type="match status" value="1"/>
</dbReference>
<proteinExistence type="inferred from homology"/>
<dbReference type="EC" id="2.4.-.-" evidence="5"/>
<dbReference type="SUPFAM" id="SSF53448">
    <property type="entry name" value="Nucleotide-diphospho-sugar transferases"/>
    <property type="match status" value="1"/>
</dbReference>
<dbReference type="Pfam" id="PF00535">
    <property type="entry name" value="Glycos_transf_2"/>
    <property type="match status" value="1"/>
</dbReference>
<accession>A0ABT7VVN0</accession>
<evidence type="ECO:0000256" key="2">
    <source>
        <dbReference type="ARBA" id="ARBA00022676"/>
    </source>
</evidence>
<dbReference type="Proteomes" id="UP001171945">
    <property type="component" value="Unassembled WGS sequence"/>
</dbReference>
<dbReference type="EMBL" id="JAUCGM010000742">
    <property type="protein sequence ID" value="MDM8563603.1"/>
    <property type="molecule type" value="Genomic_DNA"/>
</dbReference>
<dbReference type="InterPro" id="IPR001173">
    <property type="entry name" value="Glyco_trans_2-like"/>
</dbReference>
<dbReference type="GO" id="GO:0016757">
    <property type="term" value="F:glycosyltransferase activity"/>
    <property type="evidence" value="ECO:0007669"/>
    <property type="project" value="UniProtKB-KW"/>
</dbReference>
<dbReference type="InterPro" id="IPR029044">
    <property type="entry name" value="Nucleotide-diphossugar_trans"/>
</dbReference>
<gene>
    <name evidence="5" type="ORF">QUF54_09640</name>
</gene>
<organism evidence="5 6">
    <name type="scientific">Candidatus Marithioploca araucensis</name>
    <dbReference type="NCBI Taxonomy" id="70273"/>
    <lineage>
        <taxon>Bacteria</taxon>
        <taxon>Pseudomonadati</taxon>
        <taxon>Pseudomonadota</taxon>
        <taxon>Gammaproteobacteria</taxon>
        <taxon>Thiotrichales</taxon>
        <taxon>Thiotrichaceae</taxon>
        <taxon>Candidatus Marithioploca</taxon>
    </lineage>
</organism>
<reference evidence="5" key="1">
    <citation type="submission" date="2023-06" db="EMBL/GenBank/DDBJ databases">
        <title>Uncultivated large filamentous bacteria from sulfidic sediments reveal new species and different genomic features in energy metabolism and defense.</title>
        <authorList>
            <person name="Fonseca A."/>
        </authorList>
    </citation>
    <scope>NUCLEOTIDE SEQUENCE</scope>
    <source>
        <strain evidence="5">HSG4</strain>
    </source>
</reference>
<comment type="caution">
    <text evidence="5">The sequence shown here is derived from an EMBL/GenBank/DDBJ whole genome shotgun (WGS) entry which is preliminary data.</text>
</comment>
<protein>
    <submittedName>
        <fullName evidence="5">Glycosyltransferase</fullName>
        <ecNumber evidence="5">2.4.-.-</ecNumber>
    </submittedName>
</protein>
<evidence type="ECO:0000256" key="3">
    <source>
        <dbReference type="ARBA" id="ARBA00022679"/>
    </source>
</evidence>
<name>A0ABT7VVN0_9GAMM</name>
<sequence>MKILILIVSYNGEKTICSVLESCLTDERLSDITTLVIDNASTDKTIAAIQSVNLNPLEIIQMPSNVGVAIAYNIGLKKAKELGAKWLFLLDQDSVCLHCCLNHLVEEANMLEKKGEQVGAICASVRSWFFQDSIHLPYNWTGHSLVTANLCSSSEIVIPIDSSLSSGTLYNVEALNAVGGFREDYFIDFIDHECHLRLRKADWGIWWHKHAILYHRLGIIQKMTNEGLWIEHKPYRYYYMARNMFEGLRRLGGKTAAARFIKQDIFGHIQRLWRYGKSPWKSSYFMIRGVIDGFLGRFGKH</sequence>
<keyword evidence="2 5" id="KW-0328">Glycosyltransferase</keyword>
<keyword evidence="6" id="KW-1185">Reference proteome</keyword>
<evidence type="ECO:0000313" key="6">
    <source>
        <dbReference type="Proteomes" id="UP001171945"/>
    </source>
</evidence>
<evidence type="ECO:0000256" key="1">
    <source>
        <dbReference type="ARBA" id="ARBA00006739"/>
    </source>
</evidence>
<dbReference type="Gene3D" id="3.90.550.10">
    <property type="entry name" value="Spore Coat Polysaccharide Biosynthesis Protein SpsA, Chain A"/>
    <property type="match status" value="1"/>
</dbReference>
<evidence type="ECO:0000313" key="5">
    <source>
        <dbReference type="EMBL" id="MDM8563603.1"/>
    </source>
</evidence>
<dbReference type="PANTHER" id="PTHR43179:SF12">
    <property type="entry name" value="GALACTOFURANOSYLTRANSFERASE GLFT2"/>
    <property type="match status" value="1"/>
</dbReference>
<comment type="similarity">
    <text evidence="1">Belongs to the glycosyltransferase 2 family.</text>
</comment>